<feature type="transmembrane region" description="Helical" evidence="1">
    <location>
        <begin position="12"/>
        <end position="34"/>
    </location>
</feature>
<accession>A0A7W4UW39</accession>
<evidence type="ECO:0000313" key="3">
    <source>
        <dbReference type="Proteomes" id="UP000538196"/>
    </source>
</evidence>
<dbReference type="AlphaFoldDB" id="A0A7W4UW39"/>
<organism evidence="2 3">
    <name type="scientific">Leifsonia aquatica</name>
    <name type="common">Corynebacterium aquaticum</name>
    <dbReference type="NCBI Taxonomy" id="144185"/>
    <lineage>
        <taxon>Bacteria</taxon>
        <taxon>Bacillati</taxon>
        <taxon>Actinomycetota</taxon>
        <taxon>Actinomycetes</taxon>
        <taxon>Micrococcales</taxon>
        <taxon>Microbacteriaceae</taxon>
        <taxon>Leifsonia</taxon>
    </lineage>
</organism>
<protein>
    <submittedName>
        <fullName evidence="2">Uncharacterized protein</fullName>
    </submittedName>
</protein>
<comment type="caution">
    <text evidence="2">The sequence shown here is derived from an EMBL/GenBank/DDBJ whole genome shotgun (WGS) entry which is preliminary data.</text>
</comment>
<evidence type="ECO:0000313" key="2">
    <source>
        <dbReference type="EMBL" id="MBB2967127.1"/>
    </source>
</evidence>
<reference evidence="2 3" key="1">
    <citation type="submission" date="2020-08" db="EMBL/GenBank/DDBJ databases">
        <title>Sequencing the genomes of 1000 actinobacteria strains.</title>
        <authorList>
            <person name="Klenk H.-P."/>
        </authorList>
    </citation>
    <scope>NUCLEOTIDE SEQUENCE [LARGE SCALE GENOMIC DNA]</scope>
    <source>
        <strain evidence="2 3">DSM 20146</strain>
    </source>
</reference>
<feature type="transmembrane region" description="Helical" evidence="1">
    <location>
        <begin position="40"/>
        <end position="58"/>
    </location>
</feature>
<keyword evidence="3" id="KW-1185">Reference proteome</keyword>
<feature type="transmembrane region" description="Helical" evidence="1">
    <location>
        <begin position="79"/>
        <end position="101"/>
    </location>
</feature>
<evidence type="ECO:0000256" key="1">
    <source>
        <dbReference type="SAM" id="Phobius"/>
    </source>
</evidence>
<dbReference type="EMBL" id="JACHVP010000001">
    <property type="protein sequence ID" value="MBB2967127.1"/>
    <property type="molecule type" value="Genomic_DNA"/>
</dbReference>
<dbReference type="RefSeq" id="WP_021765490.1">
    <property type="nucleotide sequence ID" value="NZ_JACHVP010000001.1"/>
</dbReference>
<sequence>MKLRITTATGKVAYIIGGYGLLLALNVFLFQQLVDATVDVLIVAVLNLLYVGIGVRIFRGAGENREDPRPWWRATARPAAGFWIGGGLAAAAFVSCVGALASRPENSFIPTVACVCYAVLAAFYLHSSVRLLTMDTAA</sequence>
<proteinExistence type="predicted"/>
<keyword evidence="1" id="KW-1133">Transmembrane helix</keyword>
<keyword evidence="1" id="KW-0812">Transmembrane</keyword>
<keyword evidence="1" id="KW-0472">Membrane</keyword>
<dbReference type="Proteomes" id="UP000538196">
    <property type="component" value="Unassembled WGS sequence"/>
</dbReference>
<gene>
    <name evidence="2" type="ORF">FHX33_001859</name>
</gene>
<feature type="transmembrane region" description="Helical" evidence="1">
    <location>
        <begin position="107"/>
        <end position="125"/>
    </location>
</feature>
<name>A0A7W4UW39_LEIAQ</name>